<name>A0A151MBC1_ALLMI</name>
<keyword evidence="1" id="KW-0732">Signal</keyword>
<evidence type="ECO:0000313" key="3">
    <source>
        <dbReference type="Proteomes" id="UP000050525"/>
    </source>
</evidence>
<organism evidence="2 3">
    <name type="scientific">Alligator mississippiensis</name>
    <name type="common">American alligator</name>
    <dbReference type="NCBI Taxonomy" id="8496"/>
    <lineage>
        <taxon>Eukaryota</taxon>
        <taxon>Metazoa</taxon>
        <taxon>Chordata</taxon>
        <taxon>Craniata</taxon>
        <taxon>Vertebrata</taxon>
        <taxon>Euteleostomi</taxon>
        <taxon>Archelosauria</taxon>
        <taxon>Archosauria</taxon>
        <taxon>Crocodylia</taxon>
        <taxon>Alligatoridae</taxon>
        <taxon>Alligatorinae</taxon>
        <taxon>Alligator</taxon>
    </lineage>
</organism>
<proteinExistence type="predicted"/>
<evidence type="ECO:0008006" key="4">
    <source>
        <dbReference type="Google" id="ProtNLM"/>
    </source>
</evidence>
<reference evidence="2 3" key="1">
    <citation type="journal article" date="2012" name="Genome Biol.">
        <title>Sequencing three crocodilian genomes to illuminate the evolution of archosaurs and amniotes.</title>
        <authorList>
            <person name="St John J.A."/>
            <person name="Braun E.L."/>
            <person name="Isberg S.R."/>
            <person name="Miles L.G."/>
            <person name="Chong A.Y."/>
            <person name="Gongora J."/>
            <person name="Dalzell P."/>
            <person name="Moran C."/>
            <person name="Bed'hom B."/>
            <person name="Abzhanov A."/>
            <person name="Burgess S.C."/>
            <person name="Cooksey A.M."/>
            <person name="Castoe T.A."/>
            <person name="Crawford N.G."/>
            <person name="Densmore L.D."/>
            <person name="Drew J.C."/>
            <person name="Edwards S.V."/>
            <person name="Faircloth B.C."/>
            <person name="Fujita M.K."/>
            <person name="Greenwold M.J."/>
            <person name="Hoffmann F.G."/>
            <person name="Howard J.M."/>
            <person name="Iguchi T."/>
            <person name="Janes D.E."/>
            <person name="Khan S.Y."/>
            <person name="Kohno S."/>
            <person name="de Koning A.J."/>
            <person name="Lance S.L."/>
            <person name="McCarthy F.M."/>
            <person name="McCormack J.E."/>
            <person name="Merchant M.E."/>
            <person name="Peterson D.G."/>
            <person name="Pollock D.D."/>
            <person name="Pourmand N."/>
            <person name="Raney B.J."/>
            <person name="Roessler K.A."/>
            <person name="Sanford J.R."/>
            <person name="Sawyer R.H."/>
            <person name="Schmidt C.J."/>
            <person name="Triplett E.W."/>
            <person name="Tuberville T.D."/>
            <person name="Venegas-Anaya M."/>
            <person name="Howard J.T."/>
            <person name="Jarvis E.D."/>
            <person name="Guillette L.J.Jr."/>
            <person name="Glenn T.C."/>
            <person name="Green R.E."/>
            <person name="Ray D.A."/>
        </authorList>
    </citation>
    <scope>NUCLEOTIDE SEQUENCE [LARGE SCALE GENOMIC DNA]</scope>
    <source>
        <strain evidence="2">KSC_2009_1</strain>
    </source>
</reference>
<dbReference type="Proteomes" id="UP000050525">
    <property type="component" value="Unassembled WGS sequence"/>
</dbReference>
<accession>A0A151MBC1</accession>
<comment type="caution">
    <text evidence="2">The sequence shown here is derived from an EMBL/GenBank/DDBJ whole genome shotgun (WGS) entry which is preliminary data.</text>
</comment>
<evidence type="ECO:0000256" key="1">
    <source>
        <dbReference type="SAM" id="SignalP"/>
    </source>
</evidence>
<sequence>MHMASRQPGAQLLQFCCLLVVVERLVCPSDPQSYVTWSLILLAGSGMAIGPEERFQENHGPHWQIRWKKMSG</sequence>
<dbReference type="EMBL" id="AKHW03006283">
    <property type="protein sequence ID" value="KYO21801.1"/>
    <property type="molecule type" value="Genomic_DNA"/>
</dbReference>
<evidence type="ECO:0000313" key="2">
    <source>
        <dbReference type="EMBL" id="KYO21801.1"/>
    </source>
</evidence>
<feature type="chain" id="PRO_5007584938" description="Secreted protein" evidence="1">
    <location>
        <begin position="25"/>
        <end position="72"/>
    </location>
</feature>
<feature type="signal peptide" evidence="1">
    <location>
        <begin position="1"/>
        <end position="24"/>
    </location>
</feature>
<keyword evidence="3" id="KW-1185">Reference proteome</keyword>
<protein>
    <recommendedName>
        <fullName evidence="4">Secreted protein</fullName>
    </recommendedName>
</protein>
<gene>
    <name evidence="2" type="ORF">Y1Q_0000490</name>
</gene>
<dbReference type="AlphaFoldDB" id="A0A151MBC1"/>